<evidence type="ECO:0000313" key="2">
    <source>
        <dbReference type="Proteomes" id="UP000821853"/>
    </source>
</evidence>
<protein>
    <submittedName>
        <fullName evidence="1">Uncharacterized protein</fullName>
    </submittedName>
</protein>
<organism evidence="1 2">
    <name type="scientific">Haemaphysalis longicornis</name>
    <name type="common">Bush tick</name>
    <dbReference type="NCBI Taxonomy" id="44386"/>
    <lineage>
        <taxon>Eukaryota</taxon>
        <taxon>Metazoa</taxon>
        <taxon>Ecdysozoa</taxon>
        <taxon>Arthropoda</taxon>
        <taxon>Chelicerata</taxon>
        <taxon>Arachnida</taxon>
        <taxon>Acari</taxon>
        <taxon>Parasitiformes</taxon>
        <taxon>Ixodida</taxon>
        <taxon>Ixodoidea</taxon>
        <taxon>Ixodidae</taxon>
        <taxon>Haemaphysalinae</taxon>
        <taxon>Haemaphysalis</taxon>
    </lineage>
</organism>
<dbReference type="EMBL" id="JABSTR010000011">
    <property type="protein sequence ID" value="KAH9382545.1"/>
    <property type="molecule type" value="Genomic_DNA"/>
</dbReference>
<accession>A0A9J6H696</accession>
<name>A0A9J6H696_HAELO</name>
<evidence type="ECO:0000313" key="1">
    <source>
        <dbReference type="EMBL" id="KAH9382545.1"/>
    </source>
</evidence>
<sequence>MAAGILVRKELRCRKTTPAARWTDDRRATQVSATFWSVQPLEEQRLPPRNNCVECWHSRFSKVVVVSHPGVWPFISRLQQEQKAKHNRLEELLHSQQPPKQRKAGQEAALERIWKKLRDIPVKDFLREIAHQLKQRLRFRTLLLMVQCGCLYSSYRHCKISCFASTFMIVSAS</sequence>
<dbReference type="Proteomes" id="UP000821853">
    <property type="component" value="Chromosome 9"/>
</dbReference>
<keyword evidence="2" id="KW-1185">Reference proteome</keyword>
<reference evidence="1 2" key="1">
    <citation type="journal article" date="2020" name="Cell">
        <title>Large-Scale Comparative Analyses of Tick Genomes Elucidate Their Genetic Diversity and Vector Capacities.</title>
        <authorList>
            <consortium name="Tick Genome and Microbiome Consortium (TIGMIC)"/>
            <person name="Jia N."/>
            <person name="Wang J."/>
            <person name="Shi W."/>
            <person name="Du L."/>
            <person name="Sun Y."/>
            <person name="Zhan W."/>
            <person name="Jiang J.F."/>
            <person name="Wang Q."/>
            <person name="Zhang B."/>
            <person name="Ji P."/>
            <person name="Bell-Sakyi L."/>
            <person name="Cui X.M."/>
            <person name="Yuan T.T."/>
            <person name="Jiang B.G."/>
            <person name="Yang W.F."/>
            <person name="Lam T.T."/>
            <person name="Chang Q.C."/>
            <person name="Ding S.J."/>
            <person name="Wang X.J."/>
            <person name="Zhu J.G."/>
            <person name="Ruan X.D."/>
            <person name="Zhao L."/>
            <person name="Wei J.T."/>
            <person name="Ye R.Z."/>
            <person name="Que T.C."/>
            <person name="Du C.H."/>
            <person name="Zhou Y.H."/>
            <person name="Cheng J.X."/>
            <person name="Dai P.F."/>
            <person name="Guo W.B."/>
            <person name="Han X.H."/>
            <person name="Huang E.J."/>
            <person name="Li L.F."/>
            <person name="Wei W."/>
            <person name="Gao Y.C."/>
            <person name="Liu J.Z."/>
            <person name="Shao H.Z."/>
            <person name="Wang X."/>
            <person name="Wang C.C."/>
            <person name="Yang T.C."/>
            <person name="Huo Q.B."/>
            <person name="Li W."/>
            <person name="Chen H.Y."/>
            <person name="Chen S.E."/>
            <person name="Zhou L.G."/>
            <person name="Ni X.B."/>
            <person name="Tian J.H."/>
            <person name="Sheng Y."/>
            <person name="Liu T."/>
            <person name="Pan Y.S."/>
            <person name="Xia L.Y."/>
            <person name="Li J."/>
            <person name="Zhao F."/>
            <person name="Cao W.C."/>
        </authorList>
    </citation>
    <scope>NUCLEOTIDE SEQUENCE [LARGE SCALE GENOMIC DNA]</scope>
    <source>
        <strain evidence="1">HaeL-2018</strain>
    </source>
</reference>
<dbReference type="AlphaFoldDB" id="A0A9J6H696"/>
<gene>
    <name evidence="1" type="ORF">HPB48_016822</name>
</gene>
<dbReference type="VEuPathDB" id="VectorBase:HLOH_054682"/>
<proteinExistence type="predicted"/>
<comment type="caution">
    <text evidence="1">The sequence shown here is derived from an EMBL/GenBank/DDBJ whole genome shotgun (WGS) entry which is preliminary data.</text>
</comment>
<dbReference type="OrthoDB" id="10067596at2759"/>